<accession>A0AAV4QIQ3</accession>
<protein>
    <submittedName>
        <fullName evidence="1">Uncharacterized protein</fullName>
    </submittedName>
</protein>
<name>A0AAV4QIQ3_9ARAC</name>
<sequence length="102" mass="12305">MKRPIPLILIDRILSQPNRSPFRKKDNFLHTNDSLYTDSDGMFNRWHLREDFQSLSPSPYPWTESRKLWMHEEFTKGYEAQISFRSRSPFNFYCFHLSATSI</sequence>
<evidence type="ECO:0000313" key="2">
    <source>
        <dbReference type="Proteomes" id="UP001054837"/>
    </source>
</evidence>
<dbReference type="Proteomes" id="UP001054837">
    <property type="component" value="Unassembled WGS sequence"/>
</dbReference>
<comment type="caution">
    <text evidence="1">The sequence shown here is derived from an EMBL/GenBank/DDBJ whole genome shotgun (WGS) entry which is preliminary data.</text>
</comment>
<evidence type="ECO:0000313" key="1">
    <source>
        <dbReference type="EMBL" id="GIY07940.1"/>
    </source>
</evidence>
<dbReference type="EMBL" id="BPLQ01004420">
    <property type="protein sequence ID" value="GIY07940.1"/>
    <property type="molecule type" value="Genomic_DNA"/>
</dbReference>
<keyword evidence="2" id="KW-1185">Reference proteome</keyword>
<reference evidence="1 2" key="1">
    <citation type="submission" date="2021-06" db="EMBL/GenBank/DDBJ databases">
        <title>Caerostris darwini draft genome.</title>
        <authorList>
            <person name="Kono N."/>
            <person name="Arakawa K."/>
        </authorList>
    </citation>
    <scope>NUCLEOTIDE SEQUENCE [LARGE SCALE GENOMIC DNA]</scope>
</reference>
<organism evidence="1 2">
    <name type="scientific">Caerostris darwini</name>
    <dbReference type="NCBI Taxonomy" id="1538125"/>
    <lineage>
        <taxon>Eukaryota</taxon>
        <taxon>Metazoa</taxon>
        <taxon>Ecdysozoa</taxon>
        <taxon>Arthropoda</taxon>
        <taxon>Chelicerata</taxon>
        <taxon>Arachnida</taxon>
        <taxon>Araneae</taxon>
        <taxon>Araneomorphae</taxon>
        <taxon>Entelegynae</taxon>
        <taxon>Araneoidea</taxon>
        <taxon>Araneidae</taxon>
        <taxon>Caerostris</taxon>
    </lineage>
</organism>
<dbReference type="AlphaFoldDB" id="A0AAV4QIQ3"/>
<proteinExistence type="predicted"/>
<gene>
    <name evidence="1" type="ORF">CDAR_496601</name>
</gene>